<reference evidence="2 3" key="1">
    <citation type="submission" date="2023-04" db="EMBL/GenBank/DDBJ databases">
        <title>Genome Sequence of Selenomonas sputigena ATCC 33150.</title>
        <authorList>
            <person name="Miller D.P."/>
            <person name="Anvari S."/>
            <person name="Polson S.W."/>
            <person name="Macdonald M."/>
            <person name="Mcdowell J.V."/>
        </authorList>
    </citation>
    <scope>NUCLEOTIDE SEQUENCE [LARGE SCALE GENOMIC DNA]</scope>
    <source>
        <strain evidence="2 3">ATCC 33150</strain>
    </source>
</reference>
<feature type="transmembrane region" description="Helical" evidence="1">
    <location>
        <begin position="146"/>
        <end position="167"/>
    </location>
</feature>
<evidence type="ECO:0000313" key="3">
    <source>
        <dbReference type="Proteomes" id="UP001559623"/>
    </source>
</evidence>
<comment type="caution">
    <text evidence="2">The sequence shown here is derived from an EMBL/GenBank/DDBJ whole genome shotgun (WGS) entry which is preliminary data.</text>
</comment>
<name>A0ABV3X6L0_9FIRM</name>
<gene>
    <name evidence="2" type="ORF">QCO44_09375</name>
</gene>
<feature type="transmembrane region" description="Helical" evidence="1">
    <location>
        <begin position="225"/>
        <end position="245"/>
    </location>
</feature>
<evidence type="ECO:0000313" key="2">
    <source>
        <dbReference type="EMBL" id="MEX5285840.1"/>
    </source>
</evidence>
<dbReference type="Proteomes" id="UP001559623">
    <property type="component" value="Unassembled WGS sequence"/>
</dbReference>
<organism evidence="2 3">
    <name type="scientific">Selenomonas sputigena</name>
    <dbReference type="NCBI Taxonomy" id="69823"/>
    <lineage>
        <taxon>Bacteria</taxon>
        <taxon>Bacillati</taxon>
        <taxon>Bacillota</taxon>
        <taxon>Negativicutes</taxon>
        <taxon>Selenomonadales</taxon>
        <taxon>Selenomonadaceae</taxon>
        <taxon>Selenomonas</taxon>
    </lineage>
</organism>
<keyword evidence="1" id="KW-0472">Membrane</keyword>
<keyword evidence="1" id="KW-0812">Transmembrane</keyword>
<keyword evidence="3" id="KW-1185">Reference proteome</keyword>
<proteinExistence type="predicted"/>
<evidence type="ECO:0000256" key="1">
    <source>
        <dbReference type="SAM" id="Phobius"/>
    </source>
</evidence>
<feature type="transmembrane region" description="Helical" evidence="1">
    <location>
        <begin position="179"/>
        <end position="204"/>
    </location>
</feature>
<sequence length="248" mass="28496">MPDKQMKLQELLRDLAKDDTSISEHGVFEAYIRELRYIYSDDFRHLYSDVFGIITGIDRDSAHDLSILSRNINALYKQAIENNKDGGLVEDTLCKKIAKLYDHVNLDIARIDYTRRIADELNRKHEDIAKGLESIRVKAGEMQKDYITILGIFSSIIITFVAGMAFSTSVLANIDKASIYRLVFIVSLLGMGLFNLVNLLLRFVQTVNKGYDVENDGNSKRIQQINSMIVFLILLDCIAWLIYWWRFG</sequence>
<protein>
    <submittedName>
        <fullName evidence="2">Uncharacterized protein</fullName>
    </submittedName>
</protein>
<dbReference type="RefSeq" id="WP_368847566.1">
    <property type="nucleotide sequence ID" value="NZ_CP194411.1"/>
</dbReference>
<dbReference type="EMBL" id="JARVLH010000006">
    <property type="protein sequence ID" value="MEX5285840.1"/>
    <property type="molecule type" value="Genomic_DNA"/>
</dbReference>
<keyword evidence="1" id="KW-1133">Transmembrane helix</keyword>
<accession>A0ABV3X6L0</accession>